<evidence type="ECO:0000313" key="2">
    <source>
        <dbReference type="Proteomes" id="UP000196036"/>
    </source>
</evidence>
<accession>A0A1Y4V398</accession>
<gene>
    <name evidence="1" type="ORF">B5E52_16660</name>
</gene>
<name>A0A1Y4V398_9BACE</name>
<dbReference type="AlphaFoldDB" id="A0A1Y4V398"/>
<proteinExistence type="predicted"/>
<comment type="caution">
    <text evidence="1">The sequence shown here is derived from an EMBL/GenBank/DDBJ whole genome shotgun (WGS) entry which is preliminary data.</text>
</comment>
<dbReference type="RefSeq" id="WP_087318644.1">
    <property type="nucleotide sequence ID" value="NZ_NFLW01000036.1"/>
</dbReference>
<reference evidence="2" key="1">
    <citation type="submission" date="2017-04" db="EMBL/GenBank/DDBJ databases">
        <title>Function of individual gut microbiota members based on whole genome sequencing of pure cultures obtained from chicken caecum.</title>
        <authorList>
            <person name="Medvecky M."/>
            <person name="Cejkova D."/>
            <person name="Polansky O."/>
            <person name="Karasova D."/>
            <person name="Kubasova T."/>
            <person name="Cizek A."/>
            <person name="Rychlik I."/>
        </authorList>
    </citation>
    <scope>NUCLEOTIDE SEQUENCE [LARGE SCALE GENOMIC DNA]</scope>
    <source>
        <strain evidence="2">An109</strain>
    </source>
</reference>
<dbReference type="Proteomes" id="UP000196036">
    <property type="component" value="Unassembled WGS sequence"/>
</dbReference>
<dbReference type="EMBL" id="NFLW01000036">
    <property type="protein sequence ID" value="OUQ64570.1"/>
    <property type="molecule type" value="Genomic_DNA"/>
</dbReference>
<sequence length="92" mass="10845">MNAFTFLTETGKFNNSEIMKHAHILKAYRRISLSEALKKAWFLAKRQQREYREVEEDKKSFKPVFNASKGNVLKAFFAGNHADYVNRDSSWR</sequence>
<protein>
    <submittedName>
        <fullName evidence="1">Uncharacterized protein</fullName>
    </submittedName>
</protein>
<evidence type="ECO:0000313" key="1">
    <source>
        <dbReference type="EMBL" id="OUQ64570.1"/>
    </source>
</evidence>
<organism evidence="1 2">
    <name type="scientific">Bacteroides xylanisolvens</name>
    <dbReference type="NCBI Taxonomy" id="371601"/>
    <lineage>
        <taxon>Bacteria</taxon>
        <taxon>Pseudomonadati</taxon>
        <taxon>Bacteroidota</taxon>
        <taxon>Bacteroidia</taxon>
        <taxon>Bacteroidales</taxon>
        <taxon>Bacteroidaceae</taxon>
        <taxon>Bacteroides</taxon>
    </lineage>
</organism>